<dbReference type="InterPro" id="IPR011009">
    <property type="entry name" value="Kinase-like_dom_sf"/>
</dbReference>
<dbReference type="PROSITE" id="PS00107">
    <property type="entry name" value="PROTEIN_KINASE_ATP"/>
    <property type="match status" value="1"/>
</dbReference>
<keyword evidence="3" id="KW-0808">Transferase</keyword>
<evidence type="ECO:0000313" key="12">
    <source>
        <dbReference type="Proteomes" id="UP000580839"/>
    </source>
</evidence>
<evidence type="ECO:0000259" key="10">
    <source>
        <dbReference type="PROSITE" id="PS50011"/>
    </source>
</evidence>
<reference evidence="11 12" key="1">
    <citation type="submission" date="2020-04" db="EMBL/GenBank/DDBJ databases">
        <title>Metagenomic profiling of ammonia- and methane-oxidizing microorganisms in a Dutch drinking water treatment plant.</title>
        <authorList>
            <person name="Poghosyan L."/>
            <person name="Leucker S."/>
        </authorList>
    </citation>
    <scope>NUCLEOTIDE SEQUENCE [LARGE SCALE GENOMIC DNA]</scope>
    <source>
        <strain evidence="11">S-RSF-IL-03</strain>
    </source>
</reference>
<dbReference type="Proteomes" id="UP000580839">
    <property type="component" value="Unassembled WGS sequence"/>
</dbReference>
<dbReference type="Gene3D" id="1.25.40.10">
    <property type="entry name" value="Tetratricopeptide repeat domain"/>
    <property type="match status" value="2"/>
</dbReference>
<dbReference type="PROSITE" id="PS50011">
    <property type="entry name" value="PROTEIN_KINASE_DOM"/>
    <property type="match status" value="1"/>
</dbReference>
<keyword evidence="2" id="KW-0723">Serine/threonine-protein kinase</keyword>
<accession>A0A849SKD3</accession>
<dbReference type="InterPro" id="IPR000719">
    <property type="entry name" value="Prot_kinase_dom"/>
</dbReference>
<comment type="catalytic activity">
    <reaction evidence="7">
        <text>L-threonyl-[protein] + ATP = O-phospho-L-threonyl-[protein] + ADP + H(+)</text>
        <dbReference type="Rhea" id="RHEA:46608"/>
        <dbReference type="Rhea" id="RHEA-COMP:11060"/>
        <dbReference type="Rhea" id="RHEA-COMP:11605"/>
        <dbReference type="ChEBI" id="CHEBI:15378"/>
        <dbReference type="ChEBI" id="CHEBI:30013"/>
        <dbReference type="ChEBI" id="CHEBI:30616"/>
        <dbReference type="ChEBI" id="CHEBI:61977"/>
        <dbReference type="ChEBI" id="CHEBI:456216"/>
        <dbReference type="EC" id="2.7.11.1"/>
    </reaction>
</comment>
<dbReference type="FunFam" id="3.30.200.20:FF:000035">
    <property type="entry name" value="Serine/threonine protein kinase Stk1"/>
    <property type="match status" value="1"/>
</dbReference>
<evidence type="ECO:0000313" key="11">
    <source>
        <dbReference type="EMBL" id="NOT33024.1"/>
    </source>
</evidence>
<evidence type="ECO:0000256" key="5">
    <source>
        <dbReference type="ARBA" id="ARBA00022777"/>
    </source>
</evidence>
<dbReference type="PANTHER" id="PTHR43289">
    <property type="entry name" value="MITOGEN-ACTIVATED PROTEIN KINASE KINASE KINASE 20-RELATED"/>
    <property type="match status" value="1"/>
</dbReference>
<evidence type="ECO:0000256" key="7">
    <source>
        <dbReference type="ARBA" id="ARBA00047899"/>
    </source>
</evidence>
<dbReference type="SUPFAM" id="SSF56112">
    <property type="entry name" value="Protein kinase-like (PK-like)"/>
    <property type="match status" value="1"/>
</dbReference>
<evidence type="ECO:0000256" key="6">
    <source>
        <dbReference type="ARBA" id="ARBA00022840"/>
    </source>
</evidence>
<dbReference type="Gene3D" id="3.40.50.10070">
    <property type="entry name" value="TolB, N-terminal domain"/>
    <property type="match status" value="1"/>
</dbReference>
<keyword evidence="5 11" id="KW-0418">Kinase</keyword>
<dbReference type="PANTHER" id="PTHR43289:SF6">
    <property type="entry name" value="SERINE_THREONINE-PROTEIN KINASE NEKL-3"/>
    <property type="match status" value="1"/>
</dbReference>
<protein>
    <recommendedName>
        <fullName evidence="1">non-specific serine/threonine protein kinase</fullName>
        <ecNumber evidence="1">2.7.11.1</ecNumber>
    </recommendedName>
</protein>
<name>A0A849SKD3_UNCEI</name>
<dbReference type="PROSITE" id="PS00108">
    <property type="entry name" value="PROTEIN_KINASE_ST"/>
    <property type="match status" value="1"/>
</dbReference>
<dbReference type="GO" id="GO:0004674">
    <property type="term" value="F:protein serine/threonine kinase activity"/>
    <property type="evidence" value="ECO:0007669"/>
    <property type="project" value="UniProtKB-KW"/>
</dbReference>
<evidence type="ECO:0000256" key="8">
    <source>
        <dbReference type="ARBA" id="ARBA00048679"/>
    </source>
</evidence>
<dbReference type="Gene3D" id="3.30.200.20">
    <property type="entry name" value="Phosphorylase Kinase, domain 1"/>
    <property type="match status" value="1"/>
</dbReference>
<organism evidence="11 12">
    <name type="scientific">Eiseniibacteriota bacterium</name>
    <dbReference type="NCBI Taxonomy" id="2212470"/>
    <lineage>
        <taxon>Bacteria</taxon>
        <taxon>Candidatus Eiseniibacteriota</taxon>
    </lineage>
</organism>
<dbReference type="SUPFAM" id="SSF48452">
    <property type="entry name" value="TPR-like"/>
    <property type="match status" value="1"/>
</dbReference>
<evidence type="ECO:0000256" key="4">
    <source>
        <dbReference type="ARBA" id="ARBA00022741"/>
    </source>
</evidence>
<dbReference type="SMART" id="SM00220">
    <property type="entry name" value="S_TKc"/>
    <property type="match status" value="1"/>
</dbReference>
<feature type="binding site" evidence="9">
    <location>
        <position position="41"/>
    </location>
    <ligand>
        <name>ATP</name>
        <dbReference type="ChEBI" id="CHEBI:30616"/>
    </ligand>
</feature>
<dbReference type="Gene3D" id="1.10.510.10">
    <property type="entry name" value="Transferase(Phosphotransferase) domain 1"/>
    <property type="match status" value="1"/>
</dbReference>
<evidence type="ECO:0000256" key="2">
    <source>
        <dbReference type="ARBA" id="ARBA00022527"/>
    </source>
</evidence>
<dbReference type="InterPro" id="IPR008271">
    <property type="entry name" value="Ser/Thr_kinase_AS"/>
</dbReference>
<dbReference type="EMBL" id="JABFRW010000025">
    <property type="protein sequence ID" value="NOT33024.1"/>
    <property type="molecule type" value="Genomic_DNA"/>
</dbReference>
<dbReference type="EC" id="2.7.11.1" evidence="1"/>
<dbReference type="GO" id="GO:0005524">
    <property type="term" value="F:ATP binding"/>
    <property type="evidence" value="ECO:0007669"/>
    <property type="project" value="UniProtKB-UniRule"/>
</dbReference>
<dbReference type="InterPro" id="IPR011990">
    <property type="entry name" value="TPR-like_helical_dom_sf"/>
</dbReference>
<evidence type="ECO:0000256" key="1">
    <source>
        <dbReference type="ARBA" id="ARBA00012513"/>
    </source>
</evidence>
<evidence type="ECO:0000256" key="9">
    <source>
        <dbReference type="PROSITE-ProRule" id="PRU10141"/>
    </source>
</evidence>
<dbReference type="CDD" id="cd14014">
    <property type="entry name" value="STKc_PknB_like"/>
    <property type="match status" value="1"/>
</dbReference>
<dbReference type="InterPro" id="IPR017441">
    <property type="entry name" value="Protein_kinase_ATP_BS"/>
</dbReference>
<comment type="caution">
    <text evidence="11">The sequence shown here is derived from an EMBL/GenBank/DDBJ whole genome shotgun (WGS) entry which is preliminary data.</text>
</comment>
<keyword evidence="4 9" id="KW-0547">Nucleotide-binding</keyword>
<keyword evidence="6 9" id="KW-0067">ATP-binding</keyword>
<sequence>MSLTPATRLGAYEILAPLGAGGMGEVYRARDTRLGREVAVKVLPADMSARPDRLARFEREARSVAALNHPNIVTLFSVEEDRGVRFLTMELVEGSSLDQHVEPGGLPIARVVELGLAIADALTAAHTKGVVHRDLKPANVMVSRKGRIKVLDFGLAKYADSAAPLETSNAATLPAPISLDGQLVGTVPYMAPEQIRGGAVDARSDLFALGILLYELLVGRRPFTGESTADVSSSILRDAPGPLTHIRAEVPVDLDRIVLRCLEKDPRSRFQSAHEVCNALRGVRDSLVNGDRRSQSVPVEATSSIAVLPFVNRSADAEDEYFSDGLADELLNVLAKIRGLRVAALLEGSVREAGNRVRISVQLVKVVDGYHLWSETYDRTLDDLFAVQDDIAQSVVKKLRTTLLGEAPGSDASGVARADVTAAARGRGTDSEAHRLFLQGSVFVARNTGQDLARGVECFRQALAGDPGHAMAWSALAQALVFQAAQGFAPVSEGNARAREAAMRACALEPELAEAHPALASIQLWHDWEWSGAEASVARALALAPGNADSLRLAGLLAFDRGRLDESTRLFERAIERRSRMRH</sequence>
<comment type="catalytic activity">
    <reaction evidence="8">
        <text>L-seryl-[protein] + ATP = O-phospho-L-seryl-[protein] + ADP + H(+)</text>
        <dbReference type="Rhea" id="RHEA:17989"/>
        <dbReference type="Rhea" id="RHEA-COMP:9863"/>
        <dbReference type="Rhea" id="RHEA-COMP:11604"/>
        <dbReference type="ChEBI" id="CHEBI:15378"/>
        <dbReference type="ChEBI" id="CHEBI:29999"/>
        <dbReference type="ChEBI" id="CHEBI:30616"/>
        <dbReference type="ChEBI" id="CHEBI:83421"/>
        <dbReference type="ChEBI" id="CHEBI:456216"/>
        <dbReference type="EC" id="2.7.11.1"/>
    </reaction>
</comment>
<dbReference type="AlphaFoldDB" id="A0A849SKD3"/>
<proteinExistence type="predicted"/>
<dbReference type="Pfam" id="PF00069">
    <property type="entry name" value="Pkinase"/>
    <property type="match status" value="1"/>
</dbReference>
<evidence type="ECO:0000256" key="3">
    <source>
        <dbReference type="ARBA" id="ARBA00022679"/>
    </source>
</evidence>
<feature type="domain" description="Protein kinase" evidence="10">
    <location>
        <begin position="12"/>
        <end position="281"/>
    </location>
</feature>
<dbReference type="FunFam" id="1.10.510.10:FF:000021">
    <property type="entry name" value="Serine/threonine protein kinase"/>
    <property type="match status" value="1"/>
</dbReference>
<gene>
    <name evidence="11" type="ORF">HOP12_02520</name>
</gene>